<evidence type="ECO:0000256" key="1">
    <source>
        <dbReference type="ARBA" id="ARBA00022679"/>
    </source>
</evidence>
<name>A0A6L6PJP5_9BURK</name>
<dbReference type="InterPro" id="IPR001173">
    <property type="entry name" value="Glyco_trans_2-like"/>
</dbReference>
<keyword evidence="1 4" id="KW-0808">Transferase</keyword>
<evidence type="ECO:0000259" key="2">
    <source>
        <dbReference type="Pfam" id="PF00535"/>
    </source>
</evidence>
<dbReference type="RefSeq" id="WP_155464983.1">
    <property type="nucleotide sequence ID" value="NZ_WNKY01000018.1"/>
</dbReference>
<dbReference type="PANTHER" id="PTHR43685">
    <property type="entry name" value="GLYCOSYLTRANSFERASE"/>
    <property type="match status" value="1"/>
</dbReference>
<dbReference type="Pfam" id="PF02709">
    <property type="entry name" value="Glyco_transf_7C"/>
    <property type="match status" value="1"/>
</dbReference>
<proteinExistence type="predicted"/>
<evidence type="ECO:0000313" key="5">
    <source>
        <dbReference type="Proteomes" id="UP000475582"/>
    </source>
</evidence>
<dbReference type="OrthoDB" id="9801954at2"/>
<feature type="domain" description="Glycosyltransferase 2-like" evidence="2">
    <location>
        <begin position="5"/>
        <end position="128"/>
    </location>
</feature>
<dbReference type="SUPFAM" id="SSF53448">
    <property type="entry name" value="Nucleotide-diphospho-sugar transferases"/>
    <property type="match status" value="1"/>
</dbReference>
<dbReference type="InterPro" id="IPR029044">
    <property type="entry name" value="Nucleotide-diphossugar_trans"/>
</dbReference>
<evidence type="ECO:0000259" key="3">
    <source>
        <dbReference type="Pfam" id="PF02709"/>
    </source>
</evidence>
<dbReference type="AlphaFoldDB" id="A0A6L6PJP5"/>
<dbReference type="Gene3D" id="3.90.550.10">
    <property type="entry name" value="Spore Coat Polysaccharide Biosynthesis Protein SpsA, Chain A"/>
    <property type="match status" value="1"/>
</dbReference>
<dbReference type="PANTHER" id="PTHR43685:SF3">
    <property type="entry name" value="SLR2126 PROTEIN"/>
    <property type="match status" value="1"/>
</dbReference>
<dbReference type="Proteomes" id="UP000475582">
    <property type="component" value="Unassembled WGS sequence"/>
</dbReference>
<gene>
    <name evidence="4" type="ORF">GM676_17240</name>
</gene>
<dbReference type="InterPro" id="IPR027791">
    <property type="entry name" value="Galactosyl_T_C"/>
</dbReference>
<feature type="domain" description="Galactosyltransferase C-terminal" evidence="3">
    <location>
        <begin position="177"/>
        <end position="223"/>
    </location>
</feature>
<dbReference type="EMBL" id="WNKY01000018">
    <property type="protein sequence ID" value="MTV39318.1"/>
    <property type="molecule type" value="Genomic_DNA"/>
</dbReference>
<dbReference type="InterPro" id="IPR050834">
    <property type="entry name" value="Glycosyltransf_2"/>
</dbReference>
<protein>
    <submittedName>
        <fullName evidence="4">Glycosyltransferase</fullName>
    </submittedName>
</protein>
<organism evidence="4 5">
    <name type="scientific">Duganella radicis</name>
    <dbReference type="NCBI Taxonomy" id="551988"/>
    <lineage>
        <taxon>Bacteria</taxon>
        <taxon>Pseudomonadati</taxon>
        <taxon>Pseudomonadota</taxon>
        <taxon>Betaproteobacteria</taxon>
        <taxon>Burkholderiales</taxon>
        <taxon>Oxalobacteraceae</taxon>
        <taxon>Telluria group</taxon>
        <taxon>Duganella</taxon>
    </lineage>
</organism>
<evidence type="ECO:0000313" key="4">
    <source>
        <dbReference type="EMBL" id="MTV39318.1"/>
    </source>
</evidence>
<keyword evidence="5" id="KW-1185">Reference proteome</keyword>
<dbReference type="Pfam" id="PF00535">
    <property type="entry name" value="Glycos_transf_2"/>
    <property type="match status" value="1"/>
</dbReference>
<comment type="caution">
    <text evidence="4">The sequence shown here is derived from an EMBL/GenBank/DDBJ whole genome shotgun (WGS) entry which is preliminary data.</text>
</comment>
<reference evidence="4 5" key="1">
    <citation type="submission" date="2019-11" db="EMBL/GenBank/DDBJ databases">
        <title>Type strains purchased from KCTC, JCM and DSMZ.</title>
        <authorList>
            <person name="Lu H."/>
        </authorList>
    </citation>
    <scope>NUCLEOTIDE SEQUENCE [LARGE SCALE GENOMIC DNA]</scope>
    <source>
        <strain evidence="4 5">KCTC 22382</strain>
    </source>
</reference>
<accession>A0A6L6PJP5</accession>
<sequence>MMKYSFVIPTYNNKHNLLVSLAALARLDYPAAAYEVIVVDDGSSDGLLAALHEFRAHFGLKTVRIERDARSCRSRARNHGWRAARGQVVVFIDSDIIVKPDYLLQLDRYCGGDCLVIGTRFHASDKVQAHSVADGSLFRSLRFSADNFSSLDYRYLVFSAQSFNGRAIPDAWLHAYSCNLALPRHWLAASGGFDENIIDWGLEDIELAYRLSRLGIHVEINPYLETIHQAPGHRDDIAIGSARLSGYLDNIRYFLRRHPAALAHYPDPVGVLVQGHVYQEPAPGEQDLCISNYEEDCPQALVAALLRQGEGRHPRIFLFDYASASGLDVHVQKAHSPSCPIHYFPMRRKVDIAAMTQYINTMRSRSAVPA</sequence>
<dbReference type="GO" id="GO:0016740">
    <property type="term" value="F:transferase activity"/>
    <property type="evidence" value="ECO:0007669"/>
    <property type="project" value="UniProtKB-KW"/>
</dbReference>